<dbReference type="EMBL" id="QKYT01000257">
    <property type="protein sequence ID" value="RIA88584.1"/>
    <property type="molecule type" value="Genomic_DNA"/>
</dbReference>
<evidence type="ECO:0000256" key="1">
    <source>
        <dbReference type="SAM" id="MobiDB-lite"/>
    </source>
</evidence>
<reference evidence="2 3" key="1">
    <citation type="submission" date="2018-06" db="EMBL/GenBank/DDBJ databases">
        <title>Comparative genomics reveals the genomic features of Rhizophagus irregularis, R. cerebriforme, R. diaphanum and Gigaspora rosea, and their symbiotic lifestyle signature.</title>
        <authorList>
            <person name="Morin E."/>
            <person name="San Clemente H."/>
            <person name="Chen E.C.H."/>
            <person name="De La Providencia I."/>
            <person name="Hainaut M."/>
            <person name="Kuo A."/>
            <person name="Kohler A."/>
            <person name="Murat C."/>
            <person name="Tang N."/>
            <person name="Roy S."/>
            <person name="Loubradou J."/>
            <person name="Henrissat B."/>
            <person name="Grigoriev I.V."/>
            <person name="Corradi N."/>
            <person name="Roux C."/>
            <person name="Martin F.M."/>
        </authorList>
    </citation>
    <scope>NUCLEOTIDE SEQUENCE [LARGE SCALE GENOMIC DNA]</scope>
    <source>
        <strain evidence="2 3">DAOM 227022</strain>
    </source>
</reference>
<dbReference type="Proteomes" id="UP000265703">
    <property type="component" value="Unassembled WGS sequence"/>
</dbReference>
<dbReference type="OrthoDB" id="2393598at2759"/>
<feature type="region of interest" description="Disordered" evidence="1">
    <location>
        <begin position="74"/>
        <end position="137"/>
    </location>
</feature>
<sequence length="162" mass="18272">MDKGESESMADHGLGLGLETILQIMGYEKSPCRGLESIKTRGEKPDDRCTEVNCNDAHETILSNEDEHSLLYSGKKFKFESDPDDNQDDNTINKENSDSSEPVLQNPKKQRDKGRSLGTKRFKSSFKATKPKSRNQQHCRKCGKLGIIKKIASWLILGRIML</sequence>
<evidence type="ECO:0000313" key="3">
    <source>
        <dbReference type="Proteomes" id="UP000265703"/>
    </source>
</evidence>
<name>A0A397T0L2_9GLOM</name>
<proteinExistence type="predicted"/>
<evidence type="ECO:0000313" key="2">
    <source>
        <dbReference type="EMBL" id="RIA88584.1"/>
    </source>
</evidence>
<dbReference type="AlphaFoldDB" id="A0A397T0L2"/>
<protein>
    <submittedName>
        <fullName evidence="2">Uncharacterized protein</fullName>
    </submittedName>
</protein>
<comment type="caution">
    <text evidence="2">The sequence shown here is derived from an EMBL/GenBank/DDBJ whole genome shotgun (WGS) entry which is preliminary data.</text>
</comment>
<organism evidence="2 3">
    <name type="scientific">Glomus cerebriforme</name>
    <dbReference type="NCBI Taxonomy" id="658196"/>
    <lineage>
        <taxon>Eukaryota</taxon>
        <taxon>Fungi</taxon>
        <taxon>Fungi incertae sedis</taxon>
        <taxon>Mucoromycota</taxon>
        <taxon>Glomeromycotina</taxon>
        <taxon>Glomeromycetes</taxon>
        <taxon>Glomerales</taxon>
        <taxon>Glomeraceae</taxon>
        <taxon>Glomus</taxon>
    </lineage>
</organism>
<accession>A0A397T0L2</accession>
<feature type="compositionally biased region" description="Basic residues" evidence="1">
    <location>
        <begin position="108"/>
        <end position="137"/>
    </location>
</feature>
<gene>
    <name evidence="2" type="ORF">C1645_826162</name>
</gene>
<keyword evidence="3" id="KW-1185">Reference proteome</keyword>